<reference evidence="1" key="1">
    <citation type="submission" date="2019-04" db="EMBL/GenBank/DDBJ databases">
        <title>Evolution of Biomass-Degrading Anaerobic Consortia Revealed by Metagenomics.</title>
        <authorList>
            <person name="Peng X."/>
        </authorList>
    </citation>
    <scope>NUCLEOTIDE SEQUENCE</scope>
    <source>
        <strain evidence="1">SIG12</strain>
    </source>
</reference>
<dbReference type="Proteomes" id="UP000762703">
    <property type="component" value="Unassembled WGS sequence"/>
</dbReference>
<organism evidence="1 2">
    <name type="scientific">Methanobrevibacter millerae</name>
    <dbReference type="NCBI Taxonomy" id="230361"/>
    <lineage>
        <taxon>Archaea</taxon>
        <taxon>Methanobacteriati</taxon>
        <taxon>Methanobacteriota</taxon>
        <taxon>Methanomada group</taxon>
        <taxon>Methanobacteria</taxon>
        <taxon>Methanobacteriales</taxon>
        <taxon>Methanobacteriaceae</taxon>
        <taxon>Methanobrevibacter</taxon>
    </lineage>
</organism>
<gene>
    <name evidence="1" type="ORF">E7Z73_01025</name>
</gene>
<dbReference type="EMBL" id="SUTE01000003">
    <property type="protein sequence ID" value="MBE6504313.1"/>
    <property type="molecule type" value="Genomic_DNA"/>
</dbReference>
<comment type="caution">
    <text evidence="1">The sequence shown here is derived from an EMBL/GenBank/DDBJ whole genome shotgun (WGS) entry which is preliminary data.</text>
</comment>
<evidence type="ECO:0000313" key="1">
    <source>
        <dbReference type="EMBL" id="MBE6504313.1"/>
    </source>
</evidence>
<evidence type="ECO:0000313" key="2">
    <source>
        <dbReference type="Proteomes" id="UP000762703"/>
    </source>
</evidence>
<sequence length="114" mass="13099">MKTKELISSYDKTNDIFVGKISETRGYWANYEFSKDIFLNMDKNHLPTSIQINGASNVLNVKKSVLENSNVSILIECSGKEIEFELFIADKMIFNKKSLNIFDIPDFSYMIKAN</sequence>
<accession>A0A8T3VG52</accession>
<protein>
    <submittedName>
        <fullName evidence="1">Uncharacterized protein</fullName>
    </submittedName>
</protein>
<name>A0A8T3VG52_9EURY</name>
<dbReference type="RefSeq" id="WP_303735957.1">
    <property type="nucleotide sequence ID" value="NZ_SUTE01000003.1"/>
</dbReference>
<dbReference type="AlphaFoldDB" id="A0A8T3VG52"/>
<proteinExistence type="predicted"/>